<dbReference type="PANTHER" id="PTHR43823">
    <property type="entry name" value="SPORULATION PROTEIN YKVU"/>
    <property type="match status" value="1"/>
</dbReference>
<dbReference type="InterPro" id="IPR002528">
    <property type="entry name" value="MATE_fam"/>
</dbReference>
<feature type="transmembrane region" description="Helical" evidence="10">
    <location>
        <begin position="85"/>
        <end position="109"/>
    </location>
</feature>
<evidence type="ECO:0000256" key="5">
    <source>
        <dbReference type="ARBA" id="ARBA00022475"/>
    </source>
</evidence>
<dbReference type="RefSeq" id="WP_205049702.1">
    <property type="nucleotide sequence ID" value="NZ_JACJKX010000003.1"/>
</dbReference>
<dbReference type="NCBIfam" id="TIGR00797">
    <property type="entry name" value="matE"/>
    <property type="match status" value="1"/>
</dbReference>
<keyword evidence="5" id="KW-1003">Cell membrane</keyword>
<comment type="caution">
    <text evidence="11">The sequence shown here is derived from an EMBL/GenBank/DDBJ whole genome shotgun (WGS) entry which is preliminary data.</text>
</comment>
<keyword evidence="7 10" id="KW-1133">Transmembrane helix</keyword>
<dbReference type="Pfam" id="PF01554">
    <property type="entry name" value="MatE"/>
    <property type="match status" value="2"/>
</dbReference>
<keyword evidence="12" id="KW-1185">Reference proteome</keyword>
<dbReference type="EMBL" id="JACJKX010000003">
    <property type="protein sequence ID" value="MBM6928099.1"/>
    <property type="molecule type" value="Genomic_DNA"/>
</dbReference>
<evidence type="ECO:0000256" key="7">
    <source>
        <dbReference type="ARBA" id="ARBA00022989"/>
    </source>
</evidence>
<feature type="transmembrane region" description="Helical" evidence="10">
    <location>
        <begin position="406"/>
        <end position="429"/>
    </location>
</feature>
<feature type="transmembrane region" description="Helical" evidence="10">
    <location>
        <begin position="187"/>
        <end position="208"/>
    </location>
</feature>
<feature type="transmembrane region" description="Helical" evidence="10">
    <location>
        <begin position="42"/>
        <end position="64"/>
    </location>
</feature>
<evidence type="ECO:0000256" key="10">
    <source>
        <dbReference type="SAM" id="Phobius"/>
    </source>
</evidence>
<dbReference type="InterPro" id="IPR045070">
    <property type="entry name" value="MATE_MepA-like"/>
</dbReference>
<organism evidence="11 12">
    <name type="scientific">Parasutterella secunda</name>
    <dbReference type="NCBI Taxonomy" id="626947"/>
    <lineage>
        <taxon>Bacteria</taxon>
        <taxon>Pseudomonadati</taxon>
        <taxon>Pseudomonadota</taxon>
        <taxon>Betaproteobacteria</taxon>
        <taxon>Burkholderiales</taxon>
        <taxon>Sutterellaceae</taxon>
        <taxon>Parasutterella</taxon>
    </lineage>
</organism>
<dbReference type="CDD" id="cd13143">
    <property type="entry name" value="MATE_MepA_like"/>
    <property type="match status" value="1"/>
</dbReference>
<feature type="transmembrane region" description="Helical" evidence="10">
    <location>
        <begin position="9"/>
        <end position="30"/>
    </location>
</feature>
<keyword evidence="4" id="KW-0813">Transport</keyword>
<evidence type="ECO:0000256" key="2">
    <source>
        <dbReference type="ARBA" id="ARBA00008417"/>
    </source>
</evidence>
<evidence type="ECO:0000256" key="1">
    <source>
        <dbReference type="ARBA" id="ARBA00004429"/>
    </source>
</evidence>
<evidence type="ECO:0000256" key="6">
    <source>
        <dbReference type="ARBA" id="ARBA00022692"/>
    </source>
</evidence>
<comment type="subcellular location">
    <subcellularLocation>
        <location evidence="1">Cell inner membrane</location>
        <topology evidence="1">Multi-pass membrane protein</topology>
    </subcellularLocation>
</comment>
<evidence type="ECO:0000256" key="9">
    <source>
        <dbReference type="ARBA" id="ARBA00023251"/>
    </source>
</evidence>
<comment type="similarity">
    <text evidence="2">Belongs to the multi antimicrobial extrusion (MATE) (TC 2.A.66.1) family. MepA subfamily.</text>
</comment>
<dbReference type="InterPro" id="IPR051327">
    <property type="entry name" value="MATE_MepA_subfamily"/>
</dbReference>
<dbReference type="InterPro" id="IPR048279">
    <property type="entry name" value="MdtK-like"/>
</dbReference>
<keyword evidence="9" id="KW-0046">Antibiotic resistance</keyword>
<feature type="transmembrane region" description="Helical" evidence="10">
    <location>
        <begin position="129"/>
        <end position="150"/>
    </location>
</feature>
<reference evidence="11 12" key="1">
    <citation type="journal article" date="2021" name="Sci. Rep.">
        <title>The distribution of antibiotic resistance genes in chicken gut microbiota commensals.</title>
        <authorList>
            <person name="Juricova H."/>
            <person name="Matiasovicova J."/>
            <person name="Kubasova T."/>
            <person name="Cejkova D."/>
            <person name="Rychlik I."/>
        </authorList>
    </citation>
    <scope>NUCLEOTIDE SEQUENCE [LARGE SCALE GENOMIC DNA]</scope>
    <source>
        <strain evidence="11 12">An562</strain>
    </source>
</reference>
<dbReference type="PANTHER" id="PTHR43823:SF3">
    <property type="entry name" value="MULTIDRUG EXPORT PROTEIN MEPA"/>
    <property type="match status" value="1"/>
</dbReference>
<feature type="transmembrane region" description="Helical" evidence="10">
    <location>
        <begin position="344"/>
        <end position="366"/>
    </location>
</feature>
<proteinExistence type="inferred from homology"/>
<evidence type="ECO:0000313" key="12">
    <source>
        <dbReference type="Proteomes" id="UP000777002"/>
    </source>
</evidence>
<feature type="transmembrane region" description="Helical" evidence="10">
    <location>
        <begin position="306"/>
        <end position="329"/>
    </location>
</feature>
<dbReference type="PIRSF" id="PIRSF006603">
    <property type="entry name" value="DinF"/>
    <property type="match status" value="1"/>
</dbReference>
<evidence type="ECO:0000256" key="8">
    <source>
        <dbReference type="ARBA" id="ARBA00023136"/>
    </source>
</evidence>
<sequence>MTREPVAGLVLKLGIPTMLSMLVTALYNTASTYYVSYLGTSAVGAMGVVFALQTIIQAIGIMIGQGCASQTSRLLGAQNYVKANALASSGLFLSLVFASVFGLIAFVLMEPLMMIMGATQTILPYAETYSEVILLAAPFMAASFTLNNLLRSEGLAVIGMIGLGVGGILNIAICPIFIFVFNWGIAGAAWATALCQFISFLILLTHYLRGKGTMQMHWAFVSKSPSLYASIFKNGMPSLTRNGLGAVAASALNLMAGQYGDAGVAAMSIVGRVMMITNAFLIGLGQGYQPVLGYNWGAKLFTRAKAALDATITIGMVMMAVLGSIGFIFAEEVVSFFETNDPEVLAIGVLALKLHCSAALIIPVNVIGNMSYQVLGRAAIGTLLAATRQGLFFLPLIFFLPSQIGLLGVQCAQPLAEVGAFCVCGYFLWHFRNELNYRISVQNYKY</sequence>
<accession>A0ABS2GRL8</accession>
<protein>
    <recommendedName>
        <fullName evidence="3">Multidrug export protein MepA</fullName>
    </recommendedName>
</protein>
<gene>
    <name evidence="11" type="ORF">H5985_02270</name>
</gene>
<evidence type="ECO:0000256" key="4">
    <source>
        <dbReference type="ARBA" id="ARBA00022448"/>
    </source>
</evidence>
<feature type="transmembrane region" description="Helical" evidence="10">
    <location>
        <begin position="378"/>
        <end position="400"/>
    </location>
</feature>
<keyword evidence="8 10" id="KW-0472">Membrane</keyword>
<feature type="transmembrane region" description="Helical" evidence="10">
    <location>
        <begin position="157"/>
        <end position="181"/>
    </location>
</feature>
<evidence type="ECO:0000256" key="3">
    <source>
        <dbReference type="ARBA" id="ARBA00022106"/>
    </source>
</evidence>
<evidence type="ECO:0000313" key="11">
    <source>
        <dbReference type="EMBL" id="MBM6928099.1"/>
    </source>
</evidence>
<dbReference type="Proteomes" id="UP000777002">
    <property type="component" value="Unassembled WGS sequence"/>
</dbReference>
<name>A0ABS2GRL8_9BURK</name>
<keyword evidence="6 10" id="KW-0812">Transmembrane</keyword>